<keyword evidence="3" id="KW-0285">Flavoprotein</keyword>
<keyword evidence="4" id="KW-0274">FAD</keyword>
<evidence type="ECO:0000256" key="1">
    <source>
        <dbReference type="ARBA" id="ARBA00001933"/>
    </source>
</evidence>
<keyword evidence="5" id="KW-0521">NADP</keyword>
<sequence>MPNTPGLRATVVGAGPVACLTAIGLRGQEFEVDLYERGPDPRGATGLRGHSFNLTLTKRGLDSLDPAVVEALYAHGVPLPQRVIHGQDGSISYQQYSLDPSHHLLSIPRALLHRILIDEAERAGARIHFQHDCIAVDPIEATASFVADEGVVGSAADLLVGCDGANSTVRHEISRHGSRMTMRQEYVQDGFVEIVVPAAADGGHALMQALHDPAEPASRKHGLHVWPRGESVLIAQPNVDGTYTAGLWMPLTADGDTPDWRTLRGRAAVEAMFTEHFADLVPMAPDYADDVLRFPPAPLKTIRCDPYHHGRTVLMGDSAHTLVPFFGQGINCSFEDVRTFLTLLAAKRCDADGPGAIAAALPEYTRLRKPAGHAISDMSLAMARELKQQAGDPNFHHRSNLEKSLQAAHPDLYVPLYHAVAFTETPYHEVVARHRRQRAVLDELCRRYDPYADKDQIIAECATLLALPRVDDACDRADGSGEEAPGADIGSLDMDPADQRRLLDAVSDRLTGLQEELAARNVPASYPPQPVVAASPLPRHGTELEPLLDELFDSAMPQGMMHAHPGFLAHVPSGGLFQAAVGEFVARASNRFAGAWAAAPGLARIETDVIDWFCSIMGYGPGSFGYLTTGGSIANFMAVRCALERIPEHARHRARIYVSDQGHFSVAKAARLAGLPADRVVAVRTGLDYRMDVDALREAIAADLRDGVPPGCIVATGGTTNTGAVDDVEALAVVAEETGTWLHVDACFGGFFRLTSRGRRLLAGSGRADSIAVDGHKSLFLPHGSSALLVREKATLREAFAIPGAAYIPELSTDETTADFMNYGPEVTREFRGLTAWLPMRLHGAGAFERALDQKLDLADRLAKRLADLPGIDVVQRGAPHLPTVAFRVDGPPAGTIALCERVCERGNVYVATSVLPHEGTVIRACLTHHLTDEMVVDQLIEDLQGARSRQKREVAP</sequence>
<protein>
    <recommendedName>
        <fullName evidence="10">FAD-binding domain-containing protein</fullName>
    </recommendedName>
</protein>
<dbReference type="Gene3D" id="3.90.1150.10">
    <property type="entry name" value="Aspartate Aminotransferase, domain 1"/>
    <property type="match status" value="1"/>
</dbReference>
<dbReference type="PANTHER" id="PTHR46028">
    <property type="entry name" value="KYNURENINE 3-MONOOXYGENASE"/>
    <property type="match status" value="1"/>
</dbReference>
<keyword evidence="9" id="KW-0456">Lyase</keyword>
<evidence type="ECO:0000256" key="8">
    <source>
        <dbReference type="ARBA" id="ARBA00023033"/>
    </source>
</evidence>
<keyword evidence="8" id="KW-0503">Monooxygenase</keyword>
<proteinExistence type="predicted"/>
<dbReference type="InterPro" id="IPR015421">
    <property type="entry name" value="PyrdxlP-dep_Trfase_major"/>
</dbReference>
<dbReference type="Proteomes" id="UP001501480">
    <property type="component" value="Unassembled WGS sequence"/>
</dbReference>
<dbReference type="PRINTS" id="PR00420">
    <property type="entry name" value="RNGMNOXGNASE"/>
</dbReference>
<evidence type="ECO:0000256" key="3">
    <source>
        <dbReference type="ARBA" id="ARBA00022630"/>
    </source>
</evidence>
<evidence type="ECO:0000256" key="2">
    <source>
        <dbReference type="ARBA" id="ARBA00001974"/>
    </source>
</evidence>
<gene>
    <name evidence="11" type="ORF">GCM10009821_25830</name>
</gene>
<dbReference type="Pfam" id="PF01494">
    <property type="entry name" value="FAD_binding_3"/>
    <property type="match status" value="1"/>
</dbReference>
<dbReference type="InterPro" id="IPR002938">
    <property type="entry name" value="FAD-bd"/>
</dbReference>
<keyword evidence="12" id="KW-1185">Reference proteome</keyword>
<feature type="domain" description="FAD-binding" evidence="10">
    <location>
        <begin position="10"/>
        <end position="349"/>
    </location>
</feature>
<comment type="caution">
    <text evidence="11">The sequence shown here is derived from an EMBL/GenBank/DDBJ whole genome shotgun (WGS) entry which is preliminary data.</text>
</comment>
<evidence type="ECO:0000313" key="12">
    <source>
        <dbReference type="Proteomes" id="UP001501480"/>
    </source>
</evidence>
<dbReference type="SUPFAM" id="SSF51905">
    <property type="entry name" value="FAD/NAD(P)-binding domain"/>
    <property type="match status" value="1"/>
</dbReference>
<name>A0ABN2W574_9ACTN</name>
<organism evidence="11 12">
    <name type="scientific">Aeromicrobium halocynthiae</name>
    <dbReference type="NCBI Taxonomy" id="560557"/>
    <lineage>
        <taxon>Bacteria</taxon>
        <taxon>Bacillati</taxon>
        <taxon>Actinomycetota</taxon>
        <taxon>Actinomycetes</taxon>
        <taxon>Propionibacteriales</taxon>
        <taxon>Nocardioidaceae</taxon>
        <taxon>Aeromicrobium</taxon>
    </lineage>
</organism>
<dbReference type="Gene3D" id="3.40.640.10">
    <property type="entry name" value="Type I PLP-dependent aspartate aminotransferase-like (Major domain)"/>
    <property type="match status" value="1"/>
</dbReference>
<dbReference type="InterPro" id="IPR002129">
    <property type="entry name" value="PyrdxlP-dep_de-COase"/>
</dbReference>
<evidence type="ECO:0000256" key="6">
    <source>
        <dbReference type="ARBA" id="ARBA00022898"/>
    </source>
</evidence>
<dbReference type="Pfam" id="PF00282">
    <property type="entry name" value="Pyridoxal_deC"/>
    <property type="match status" value="1"/>
</dbReference>
<accession>A0ABN2W574</accession>
<comment type="cofactor">
    <cofactor evidence="2">
        <name>FAD</name>
        <dbReference type="ChEBI" id="CHEBI:57692"/>
    </cofactor>
</comment>
<evidence type="ECO:0000259" key="10">
    <source>
        <dbReference type="Pfam" id="PF01494"/>
    </source>
</evidence>
<dbReference type="EMBL" id="BAAAPY010000011">
    <property type="protein sequence ID" value="GAA2083534.1"/>
    <property type="molecule type" value="Genomic_DNA"/>
</dbReference>
<dbReference type="InterPro" id="IPR015422">
    <property type="entry name" value="PyrdxlP-dep_Trfase_small"/>
</dbReference>
<evidence type="ECO:0000256" key="4">
    <source>
        <dbReference type="ARBA" id="ARBA00022827"/>
    </source>
</evidence>
<dbReference type="SUPFAM" id="SSF53383">
    <property type="entry name" value="PLP-dependent transferases"/>
    <property type="match status" value="1"/>
</dbReference>
<evidence type="ECO:0000256" key="5">
    <source>
        <dbReference type="ARBA" id="ARBA00022857"/>
    </source>
</evidence>
<comment type="cofactor">
    <cofactor evidence="1">
        <name>pyridoxal 5'-phosphate</name>
        <dbReference type="ChEBI" id="CHEBI:597326"/>
    </cofactor>
</comment>
<evidence type="ECO:0000256" key="7">
    <source>
        <dbReference type="ARBA" id="ARBA00023002"/>
    </source>
</evidence>
<evidence type="ECO:0000313" key="11">
    <source>
        <dbReference type="EMBL" id="GAA2083534.1"/>
    </source>
</evidence>
<keyword evidence="7" id="KW-0560">Oxidoreductase</keyword>
<evidence type="ECO:0000256" key="9">
    <source>
        <dbReference type="ARBA" id="ARBA00023239"/>
    </source>
</evidence>
<dbReference type="PANTHER" id="PTHR46028:SF2">
    <property type="entry name" value="KYNURENINE 3-MONOOXYGENASE"/>
    <property type="match status" value="1"/>
</dbReference>
<dbReference type="Gene3D" id="3.50.50.60">
    <property type="entry name" value="FAD/NAD(P)-binding domain"/>
    <property type="match status" value="1"/>
</dbReference>
<dbReference type="InterPro" id="IPR015424">
    <property type="entry name" value="PyrdxlP-dep_Trfase"/>
</dbReference>
<dbReference type="InterPro" id="IPR036188">
    <property type="entry name" value="FAD/NAD-bd_sf"/>
</dbReference>
<reference evidence="12" key="1">
    <citation type="journal article" date="2019" name="Int. J. Syst. Evol. Microbiol.">
        <title>The Global Catalogue of Microorganisms (GCM) 10K type strain sequencing project: providing services to taxonomists for standard genome sequencing and annotation.</title>
        <authorList>
            <consortium name="The Broad Institute Genomics Platform"/>
            <consortium name="The Broad Institute Genome Sequencing Center for Infectious Disease"/>
            <person name="Wu L."/>
            <person name="Ma J."/>
        </authorList>
    </citation>
    <scope>NUCLEOTIDE SEQUENCE [LARGE SCALE GENOMIC DNA]</scope>
    <source>
        <strain evidence="12">JCM 15749</strain>
    </source>
</reference>
<keyword evidence="6" id="KW-0663">Pyridoxal phosphate</keyword>